<evidence type="ECO:0000313" key="3">
    <source>
        <dbReference type="Proteomes" id="UP000298213"/>
    </source>
</evidence>
<protein>
    <submittedName>
        <fullName evidence="2">Uncharacterized protein</fullName>
    </submittedName>
</protein>
<organism evidence="2 3">
    <name type="scientific">Sphingomonas parva</name>
    <dbReference type="NCBI Taxonomy" id="2555898"/>
    <lineage>
        <taxon>Bacteria</taxon>
        <taxon>Pseudomonadati</taxon>
        <taxon>Pseudomonadota</taxon>
        <taxon>Alphaproteobacteria</taxon>
        <taxon>Sphingomonadales</taxon>
        <taxon>Sphingomonadaceae</taxon>
        <taxon>Sphingomonas</taxon>
    </lineage>
</organism>
<keyword evidence="3" id="KW-1185">Reference proteome</keyword>
<comment type="caution">
    <text evidence="2">The sequence shown here is derived from an EMBL/GenBank/DDBJ whole genome shotgun (WGS) entry which is preliminary data.</text>
</comment>
<keyword evidence="1" id="KW-0812">Transmembrane</keyword>
<evidence type="ECO:0000256" key="1">
    <source>
        <dbReference type="SAM" id="Phobius"/>
    </source>
</evidence>
<accession>A0A4Y8ZSH2</accession>
<feature type="transmembrane region" description="Helical" evidence="1">
    <location>
        <begin position="43"/>
        <end position="67"/>
    </location>
</feature>
<keyword evidence="1" id="KW-0472">Membrane</keyword>
<name>A0A4Y8ZSH2_9SPHN</name>
<evidence type="ECO:0000313" key="2">
    <source>
        <dbReference type="EMBL" id="TFI57739.1"/>
    </source>
</evidence>
<proteinExistence type="predicted"/>
<feature type="transmembrane region" description="Helical" evidence="1">
    <location>
        <begin position="13"/>
        <end position="31"/>
    </location>
</feature>
<dbReference type="Proteomes" id="UP000298213">
    <property type="component" value="Unassembled WGS sequence"/>
</dbReference>
<sequence>MIDLDFVSLDTELWVAAAGLFVLAAVAALAEHRRNRRRTLDRVGWVPWNVIQVLSFMGSVVALALALKAR</sequence>
<keyword evidence="1" id="KW-1133">Transmembrane helix</keyword>
<reference evidence="2 3" key="1">
    <citation type="submission" date="2019-03" db="EMBL/GenBank/DDBJ databases">
        <title>Genome sequence of Sphingomonas sp. 17J27-24.</title>
        <authorList>
            <person name="Kim M."/>
            <person name="Maeng S."/>
            <person name="Sathiyaraj S."/>
        </authorList>
    </citation>
    <scope>NUCLEOTIDE SEQUENCE [LARGE SCALE GENOMIC DNA]</scope>
    <source>
        <strain evidence="2 3">17J27-24</strain>
    </source>
</reference>
<gene>
    <name evidence="2" type="ORF">E2493_13490</name>
</gene>
<dbReference type="RefSeq" id="WP_135087640.1">
    <property type="nucleotide sequence ID" value="NZ_SPDV01000026.1"/>
</dbReference>
<dbReference type="EMBL" id="SPDV01000026">
    <property type="protein sequence ID" value="TFI57739.1"/>
    <property type="molecule type" value="Genomic_DNA"/>
</dbReference>
<dbReference type="AlphaFoldDB" id="A0A4Y8ZSH2"/>
<dbReference type="OrthoDB" id="7585827at2"/>